<comment type="caution">
    <text evidence="2">The sequence shown here is derived from an EMBL/GenBank/DDBJ whole genome shotgun (WGS) entry which is preliminary data.</text>
</comment>
<evidence type="ECO:0000313" key="3">
    <source>
        <dbReference type="Proteomes" id="UP000193560"/>
    </source>
</evidence>
<sequence>MPNLGHLPAEIQSLIVAHVPEQQDLSTCTLINKRFYTTTAPVFWRTLKIDDDATAHKLIDCVVEAYQPVGQYIRRLQLRNFEWTDTMLLRLMPHVDLLEQFDLWDASRITDTGFLPLVQHGHNLTSLRLRSCTSTSALIQALPQHCHQLRRFDISTRRHDLPADTIAILLRASPLLERLIFGMTCFSQWTDNTVLDLTRFSHLTHLEIATRYHPMMTSQQNQQPFFSLINNNNSSSNIWPDLIHLVIDGFSDMTDANVIAFMKSHRQLKHLHLCGGSLSDRSLEAMAGVLLPGRLKHVGVDVIVADADAAPPSALSPGGVCRLVQTCPSLTSLTLFSRQQHLPNAFPASGHHSRQDYMRDHFGYPSFVHLYDQEAMDKIRNNNAPHVATNDNNNGRSSLSTIS</sequence>
<evidence type="ECO:0000313" key="2">
    <source>
        <dbReference type="EMBL" id="ORZ24000.1"/>
    </source>
</evidence>
<dbReference type="InterPro" id="IPR032675">
    <property type="entry name" value="LRR_dom_sf"/>
</dbReference>
<proteinExistence type="predicted"/>
<dbReference type="GO" id="GO:0019005">
    <property type="term" value="C:SCF ubiquitin ligase complex"/>
    <property type="evidence" value="ECO:0007669"/>
    <property type="project" value="TreeGrafter"/>
</dbReference>
<dbReference type="PANTHER" id="PTHR13318">
    <property type="entry name" value="PARTNER OF PAIRED, ISOFORM B-RELATED"/>
    <property type="match status" value="1"/>
</dbReference>
<dbReference type="AlphaFoldDB" id="A0A1X2IXH6"/>
<evidence type="ECO:0000256" key="1">
    <source>
        <dbReference type="SAM" id="MobiDB-lite"/>
    </source>
</evidence>
<feature type="region of interest" description="Disordered" evidence="1">
    <location>
        <begin position="383"/>
        <end position="403"/>
    </location>
</feature>
<dbReference type="STRING" id="90262.A0A1X2IXH6"/>
<dbReference type="Proteomes" id="UP000193560">
    <property type="component" value="Unassembled WGS sequence"/>
</dbReference>
<name>A0A1X2IXH6_9FUNG</name>
<dbReference type="Gene3D" id="3.80.10.10">
    <property type="entry name" value="Ribonuclease Inhibitor"/>
    <property type="match status" value="1"/>
</dbReference>
<protein>
    <submittedName>
        <fullName evidence="2">Uncharacterized protein</fullName>
    </submittedName>
</protein>
<dbReference type="GO" id="GO:0031146">
    <property type="term" value="P:SCF-dependent proteasomal ubiquitin-dependent protein catabolic process"/>
    <property type="evidence" value="ECO:0007669"/>
    <property type="project" value="TreeGrafter"/>
</dbReference>
<keyword evidence="3" id="KW-1185">Reference proteome</keyword>
<organism evidence="2 3">
    <name type="scientific">Absidia repens</name>
    <dbReference type="NCBI Taxonomy" id="90262"/>
    <lineage>
        <taxon>Eukaryota</taxon>
        <taxon>Fungi</taxon>
        <taxon>Fungi incertae sedis</taxon>
        <taxon>Mucoromycota</taxon>
        <taxon>Mucoromycotina</taxon>
        <taxon>Mucoromycetes</taxon>
        <taxon>Mucorales</taxon>
        <taxon>Cunninghamellaceae</taxon>
        <taxon>Absidia</taxon>
    </lineage>
</organism>
<dbReference type="SUPFAM" id="SSF52047">
    <property type="entry name" value="RNI-like"/>
    <property type="match status" value="1"/>
</dbReference>
<dbReference type="EMBL" id="MCGE01000002">
    <property type="protein sequence ID" value="ORZ24000.1"/>
    <property type="molecule type" value="Genomic_DNA"/>
</dbReference>
<reference evidence="2 3" key="1">
    <citation type="submission" date="2016-07" db="EMBL/GenBank/DDBJ databases">
        <title>Pervasive Adenine N6-methylation of Active Genes in Fungi.</title>
        <authorList>
            <consortium name="DOE Joint Genome Institute"/>
            <person name="Mondo S.J."/>
            <person name="Dannebaum R.O."/>
            <person name="Kuo R.C."/>
            <person name="Labutti K."/>
            <person name="Haridas S."/>
            <person name="Kuo A."/>
            <person name="Salamov A."/>
            <person name="Ahrendt S.R."/>
            <person name="Lipzen A."/>
            <person name="Sullivan W."/>
            <person name="Andreopoulos W.B."/>
            <person name="Clum A."/>
            <person name="Lindquist E."/>
            <person name="Daum C."/>
            <person name="Ramamoorthy G.K."/>
            <person name="Gryganskyi A."/>
            <person name="Culley D."/>
            <person name="Magnuson J.K."/>
            <person name="James T.Y."/>
            <person name="O'Malley M.A."/>
            <person name="Stajich J.E."/>
            <person name="Spatafora J.W."/>
            <person name="Visel A."/>
            <person name="Grigoriev I.V."/>
        </authorList>
    </citation>
    <scope>NUCLEOTIDE SEQUENCE [LARGE SCALE GENOMIC DNA]</scope>
    <source>
        <strain evidence="2 3">NRRL 1336</strain>
    </source>
</reference>
<accession>A0A1X2IXH6</accession>
<gene>
    <name evidence="2" type="ORF">BCR42DRAFT_83667</name>
</gene>